<feature type="domain" description="ABC transporter" evidence="4">
    <location>
        <begin position="4"/>
        <end position="257"/>
    </location>
</feature>
<dbReference type="InterPro" id="IPR017871">
    <property type="entry name" value="ABC_transporter-like_CS"/>
</dbReference>
<keyword evidence="3 5" id="KW-0067">ATP-binding</keyword>
<dbReference type="InterPro" id="IPR003593">
    <property type="entry name" value="AAA+_ATPase"/>
</dbReference>
<organism evidence="5 6">
    <name type="scientific">Paenibacillus tundrae</name>
    <dbReference type="NCBI Taxonomy" id="528187"/>
    <lineage>
        <taxon>Bacteria</taxon>
        <taxon>Bacillati</taxon>
        <taxon>Bacillota</taxon>
        <taxon>Bacilli</taxon>
        <taxon>Bacillales</taxon>
        <taxon>Paenibacillaceae</taxon>
        <taxon>Paenibacillus</taxon>
    </lineage>
</organism>
<keyword evidence="1" id="KW-0813">Transport</keyword>
<evidence type="ECO:0000256" key="3">
    <source>
        <dbReference type="ARBA" id="ARBA00022840"/>
    </source>
</evidence>
<sequence length="329" mass="37535">MEVIRVKNLTRTFRQAIKEPGIKGAIKHLFQGKYVDKNAVNNISFTINKGEAVAYLGKNGAGKSTTIKMLTGILRPTSGELLVNGIQPHKNRLQYTKEIGVVFGQRSQLWMDIPIYESFKLLKDIYGISNTVFQKKLSDFSEMLDLNDFIHLPARKISLGQRMKADLVASLLHNPKILYLDEPTIGLDIESKNKIRKFISYLKDSYNTTILLTTHDLADIEQICDRLILIDEGRILYDGTIKLAKEKYANLKKLHVTIEKDDPKLLIGLSKINSLTIESKMKNKISITFNQHEVTSGEIITQFIKYTQIYDISIEEPSIENILELMYLQ</sequence>
<dbReference type="InterPro" id="IPR027417">
    <property type="entry name" value="P-loop_NTPase"/>
</dbReference>
<evidence type="ECO:0000256" key="1">
    <source>
        <dbReference type="ARBA" id="ARBA00022448"/>
    </source>
</evidence>
<dbReference type="EMBL" id="JAUSTI010000019">
    <property type="protein sequence ID" value="MDQ0173388.1"/>
    <property type="molecule type" value="Genomic_DNA"/>
</dbReference>
<gene>
    <name evidence="5" type="ORF">J2T19_004881</name>
</gene>
<evidence type="ECO:0000259" key="4">
    <source>
        <dbReference type="PROSITE" id="PS50893"/>
    </source>
</evidence>
<dbReference type="PANTHER" id="PTHR42711">
    <property type="entry name" value="ABC TRANSPORTER ATP-BINDING PROTEIN"/>
    <property type="match status" value="1"/>
</dbReference>
<dbReference type="Gene3D" id="3.40.50.300">
    <property type="entry name" value="P-loop containing nucleotide triphosphate hydrolases"/>
    <property type="match status" value="1"/>
</dbReference>
<keyword evidence="2" id="KW-0547">Nucleotide-binding</keyword>
<keyword evidence="6" id="KW-1185">Reference proteome</keyword>
<dbReference type="PROSITE" id="PS00211">
    <property type="entry name" value="ABC_TRANSPORTER_1"/>
    <property type="match status" value="1"/>
</dbReference>
<protein>
    <submittedName>
        <fullName evidence="5">ABC-2 type transport system ATP-binding protein</fullName>
    </submittedName>
</protein>
<dbReference type="SMART" id="SM00382">
    <property type="entry name" value="AAA"/>
    <property type="match status" value="1"/>
</dbReference>
<reference evidence="5 6" key="1">
    <citation type="submission" date="2023-07" db="EMBL/GenBank/DDBJ databases">
        <title>Sorghum-associated microbial communities from plants grown in Nebraska, USA.</title>
        <authorList>
            <person name="Schachtman D."/>
        </authorList>
    </citation>
    <scope>NUCLEOTIDE SEQUENCE [LARGE SCALE GENOMIC DNA]</scope>
    <source>
        <strain evidence="5 6">DS1314</strain>
    </source>
</reference>
<dbReference type="PROSITE" id="PS50893">
    <property type="entry name" value="ABC_TRANSPORTER_2"/>
    <property type="match status" value="1"/>
</dbReference>
<comment type="caution">
    <text evidence="5">The sequence shown here is derived from an EMBL/GenBank/DDBJ whole genome shotgun (WGS) entry which is preliminary data.</text>
</comment>
<dbReference type="PANTHER" id="PTHR42711:SF1">
    <property type="entry name" value="ABC-TRANSPORT PROTEIN, ATP-BINDING COMPONENT"/>
    <property type="match status" value="1"/>
</dbReference>
<evidence type="ECO:0000313" key="6">
    <source>
        <dbReference type="Proteomes" id="UP001233836"/>
    </source>
</evidence>
<proteinExistence type="predicted"/>
<dbReference type="Proteomes" id="UP001233836">
    <property type="component" value="Unassembled WGS sequence"/>
</dbReference>
<dbReference type="Pfam" id="PF00005">
    <property type="entry name" value="ABC_tran"/>
    <property type="match status" value="1"/>
</dbReference>
<name>A0ABT9WJN0_9BACL</name>
<evidence type="ECO:0000256" key="2">
    <source>
        <dbReference type="ARBA" id="ARBA00022741"/>
    </source>
</evidence>
<evidence type="ECO:0000313" key="5">
    <source>
        <dbReference type="EMBL" id="MDQ0173388.1"/>
    </source>
</evidence>
<dbReference type="GO" id="GO:0005524">
    <property type="term" value="F:ATP binding"/>
    <property type="evidence" value="ECO:0007669"/>
    <property type="project" value="UniProtKB-KW"/>
</dbReference>
<dbReference type="RefSeq" id="WP_307220363.1">
    <property type="nucleotide sequence ID" value="NZ_JAUSTI010000019.1"/>
</dbReference>
<dbReference type="InterPro" id="IPR050763">
    <property type="entry name" value="ABC_transporter_ATP-binding"/>
</dbReference>
<dbReference type="InterPro" id="IPR003439">
    <property type="entry name" value="ABC_transporter-like_ATP-bd"/>
</dbReference>
<accession>A0ABT9WJN0</accession>
<dbReference type="SUPFAM" id="SSF52540">
    <property type="entry name" value="P-loop containing nucleoside triphosphate hydrolases"/>
    <property type="match status" value="1"/>
</dbReference>